<sequence length="302" mass="34114">MSWAVDRELGSAFMLRIMLWLALRLGRRVCTALLYPITLYFYLRSPGTRAASRDYLGRALGRRARKADVLRHIFTFACVILDRVFFLTGSSQDYRVEVEGLAELDAILDSGRGCILLGSHMGSFDVLRAFGRGAPVKVKPVMFRRKQGPLTALLEALDPEMAASIIEIGRTDAMLRVQESVAAGEMVGFLADRDPDGGRTMPVDFLGEAAEFACGPLIIASVIEAPVMLFFGVRTGPRRYTVRFEPFAERIVLRRRERQADLRHWIERYAASLERRCRETPYNWFNFYLFWNPAGSAGTVDD</sequence>
<keyword evidence="6 7" id="KW-0012">Acyltransferase</keyword>
<accession>A0A5R9JFB4</accession>
<reference evidence="7 8" key="1">
    <citation type="submission" date="2019-05" db="EMBL/GenBank/DDBJ databases">
        <authorList>
            <person name="Pankratov T."/>
            <person name="Grouzdev D."/>
        </authorList>
    </citation>
    <scope>NUCLEOTIDE SEQUENCE [LARGE SCALE GENOMIC DNA]</scope>
    <source>
        <strain evidence="7 8">KEBCLARHB70R</strain>
    </source>
</reference>
<organism evidence="7 8">
    <name type="scientific">Lichenicoccus roseus</name>
    <dbReference type="NCBI Taxonomy" id="2683649"/>
    <lineage>
        <taxon>Bacteria</taxon>
        <taxon>Pseudomonadati</taxon>
        <taxon>Pseudomonadota</taxon>
        <taxon>Alphaproteobacteria</taxon>
        <taxon>Acetobacterales</taxon>
        <taxon>Acetobacteraceae</taxon>
        <taxon>Lichenicoccus</taxon>
    </lineage>
</organism>
<keyword evidence="3" id="KW-0997">Cell inner membrane</keyword>
<dbReference type="AlphaFoldDB" id="A0A5R9JFB4"/>
<proteinExistence type="predicted"/>
<evidence type="ECO:0000313" key="8">
    <source>
        <dbReference type="Proteomes" id="UP000305654"/>
    </source>
</evidence>
<dbReference type="Pfam" id="PF03279">
    <property type="entry name" value="Lip_A_acyltrans"/>
    <property type="match status" value="1"/>
</dbReference>
<dbReference type="InterPro" id="IPR014548">
    <property type="entry name" value="Ac_Trasf"/>
</dbReference>
<keyword evidence="5" id="KW-0472">Membrane</keyword>
<keyword evidence="8" id="KW-1185">Reference proteome</keyword>
<keyword evidence="2" id="KW-1003">Cell membrane</keyword>
<dbReference type="RefSeq" id="WP_138324359.1">
    <property type="nucleotide sequence ID" value="NZ_VCDI01000001.1"/>
</dbReference>
<dbReference type="GO" id="GO:0009247">
    <property type="term" value="P:glycolipid biosynthetic process"/>
    <property type="evidence" value="ECO:0007669"/>
    <property type="project" value="UniProtKB-ARBA"/>
</dbReference>
<dbReference type="InterPro" id="IPR004960">
    <property type="entry name" value="LipA_acyltrans"/>
</dbReference>
<evidence type="ECO:0000256" key="2">
    <source>
        <dbReference type="ARBA" id="ARBA00022475"/>
    </source>
</evidence>
<dbReference type="EMBL" id="VCDI01000001">
    <property type="protein sequence ID" value="TLU74106.1"/>
    <property type="molecule type" value="Genomic_DNA"/>
</dbReference>
<keyword evidence="4 7" id="KW-0808">Transferase</keyword>
<evidence type="ECO:0000256" key="5">
    <source>
        <dbReference type="ARBA" id="ARBA00023136"/>
    </source>
</evidence>
<comment type="caution">
    <text evidence="7">The sequence shown here is derived from an EMBL/GenBank/DDBJ whole genome shotgun (WGS) entry which is preliminary data.</text>
</comment>
<evidence type="ECO:0000313" key="7">
    <source>
        <dbReference type="EMBL" id="TLU74106.1"/>
    </source>
</evidence>
<dbReference type="PANTHER" id="PTHR30606:SF9">
    <property type="entry name" value="LIPID A BIOSYNTHESIS LAUROYLTRANSFERASE"/>
    <property type="match status" value="1"/>
</dbReference>
<name>A0A5R9JFB4_9PROT</name>
<dbReference type="GO" id="GO:0005886">
    <property type="term" value="C:plasma membrane"/>
    <property type="evidence" value="ECO:0007669"/>
    <property type="project" value="UniProtKB-SubCell"/>
</dbReference>
<gene>
    <name evidence="7" type="ORF">FE263_02515</name>
</gene>
<dbReference type="OrthoDB" id="9808633at2"/>
<evidence type="ECO:0000256" key="3">
    <source>
        <dbReference type="ARBA" id="ARBA00022519"/>
    </source>
</evidence>
<evidence type="ECO:0000256" key="6">
    <source>
        <dbReference type="ARBA" id="ARBA00023315"/>
    </source>
</evidence>
<dbReference type="CDD" id="cd07984">
    <property type="entry name" value="LPLAT_LABLAT-like"/>
    <property type="match status" value="1"/>
</dbReference>
<comment type="subcellular location">
    <subcellularLocation>
        <location evidence="1">Cell inner membrane</location>
    </subcellularLocation>
</comment>
<dbReference type="PIRSF" id="PIRSF028561">
    <property type="entry name" value="Ac_Trasf"/>
    <property type="match status" value="1"/>
</dbReference>
<protein>
    <submittedName>
        <fullName evidence="7">Lipid A biosynthesis acyltransferase</fullName>
    </submittedName>
</protein>
<dbReference type="Proteomes" id="UP000305654">
    <property type="component" value="Unassembled WGS sequence"/>
</dbReference>
<evidence type="ECO:0000256" key="1">
    <source>
        <dbReference type="ARBA" id="ARBA00004533"/>
    </source>
</evidence>
<evidence type="ECO:0000256" key="4">
    <source>
        <dbReference type="ARBA" id="ARBA00022679"/>
    </source>
</evidence>
<dbReference type="PANTHER" id="PTHR30606">
    <property type="entry name" value="LIPID A BIOSYNTHESIS LAUROYL ACYLTRANSFERASE"/>
    <property type="match status" value="1"/>
</dbReference>
<dbReference type="GO" id="GO:0016746">
    <property type="term" value="F:acyltransferase activity"/>
    <property type="evidence" value="ECO:0007669"/>
    <property type="project" value="UniProtKB-KW"/>
</dbReference>